<reference evidence="2 3" key="1">
    <citation type="submission" date="2018-02" db="EMBL/GenBank/DDBJ databases">
        <title>Comparative genomes isolates from brazilian mangrove.</title>
        <authorList>
            <person name="Araujo J.E."/>
            <person name="Taketani R.G."/>
            <person name="Silva M.C.P."/>
            <person name="Loureco M.V."/>
            <person name="Andreote F.D."/>
        </authorList>
    </citation>
    <scope>NUCLEOTIDE SEQUENCE [LARGE SCALE GENOMIC DNA]</scope>
    <source>
        <strain evidence="2 3">NAP PRIS-MGV</strain>
    </source>
</reference>
<dbReference type="EMBL" id="PUIB01000019">
    <property type="protein sequence ID" value="PQO31474.1"/>
    <property type="molecule type" value="Genomic_DNA"/>
</dbReference>
<keyword evidence="1" id="KW-0472">Membrane</keyword>
<sequence>MRRPSRFRLTLRALFAIVTTICLGLAVFTALKYDFHRFVATLAVGIVVTFLAYQAIALLLDACRDLTDFINGDQDQPNQPRHDD</sequence>
<evidence type="ECO:0000256" key="1">
    <source>
        <dbReference type="SAM" id="Phobius"/>
    </source>
</evidence>
<evidence type="ECO:0000313" key="2">
    <source>
        <dbReference type="EMBL" id="PQO31474.1"/>
    </source>
</evidence>
<accession>A0A2S8FHS5</accession>
<gene>
    <name evidence="2" type="ORF">C5Y98_18765</name>
</gene>
<name>A0A2S8FHS5_9BACT</name>
<evidence type="ECO:0000313" key="3">
    <source>
        <dbReference type="Proteomes" id="UP000239388"/>
    </source>
</evidence>
<organism evidence="2 3">
    <name type="scientific">Blastopirellula marina</name>
    <dbReference type="NCBI Taxonomy" id="124"/>
    <lineage>
        <taxon>Bacteria</taxon>
        <taxon>Pseudomonadati</taxon>
        <taxon>Planctomycetota</taxon>
        <taxon>Planctomycetia</taxon>
        <taxon>Pirellulales</taxon>
        <taxon>Pirellulaceae</taxon>
        <taxon>Blastopirellula</taxon>
    </lineage>
</organism>
<protein>
    <submittedName>
        <fullName evidence="2">Uncharacterized protein</fullName>
    </submittedName>
</protein>
<dbReference type="AlphaFoldDB" id="A0A2S8FHS5"/>
<feature type="transmembrane region" description="Helical" evidence="1">
    <location>
        <begin position="12"/>
        <end position="31"/>
    </location>
</feature>
<feature type="transmembrane region" description="Helical" evidence="1">
    <location>
        <begin position="37"/>
        <end position="60"/>
    </location>
</feature>
<proteinExistence type="predicted"/>
<dbReference type="RefSeq" id="WP_105356430.1">
    <property type="nucleotide sequence ID" value="NZ_PUIB01000019.1"/>
</dbReference>
<keyword evidence="1" id="KW-1133">Transmembrane helix</keyword>
<dbReference type="Proteomes" id="UP000239388">
    <property type="component" value="Unassembled WGS sequence"/>
</dbReference>
<comment type="caution">
    <text evidence="2">The sequence shown here is derived from an EMBL/GenBank/DDBJ whole genome shotgun (WGS) entry which is preliminary data.</text>
</comment>
<keyword evidence="1" id="KW-0812">Transmembrane</keyword>